<dbReference type="RefSeq" id="WP_044245877.1">
    <property type="nucleotide sequence ID" value="NZ_ASRX01000045.1"/>
</dbReference>
<proteinExistence type="predicted"/>
<comment type="caution">
    <text evidence="1">The sequence shown here is derived from an EMBL/GenBank/DDBJ whole genome shotgun (WGS) entry which is preliminary data.</text>
</comment>
<evidence type="ECO:0000313" key="1">
    <source>
        <dbReference type="EMBL" id="EYF03495.1"/>
    </source>
</evidence>
<keyword evidence="2" id="KW-1185">Reference proteome</keyword>
<name>A0A017T3U6_9BACT</name>
<dbReference type="AlphaFoldDB" id="A0A017T3U6"/>
<accession>A0A017T3U6</accession>
<protein>
    <submittedName>
        <fullName evidence="1">Uncharacterized protein</fullName>
    </submittedName>
</protein>
<dbReference type="Proteomes" id="UP000019678">
    <property type="component" value="Unassembled WGS sequence"/>
</dbReference>
<dbReference type="EMBL" id="ASRX01000045">
    <property type="protein sequence ID" value="EYF03495.1"/>
    <property type="molecule type" value="Genomic_DNA"/>
</dbReference>
<organism evidence="1 2">
    <name type="scientific">Chondromyces apiculatus DSM 436</name>
    <dbReference type="NCBI Taxonomy" id="1192034"/>
    <lineage>
        <taxon>Bacteria</taxon>
        <taxon>Pseudomonadati</taxon>
        <taxon>Myxococcota</taxon>
        <taxon>Polyangia</taxon>
        <taxon>Polyangiales</taxon>
        <taxon>Polyangiaceae</taxon>
        <taxon>Chondromyces</taxon>
    </lineage>
</organism>
<evidence type="ECO:0000313" key="2">
    <source>
        <dbReference type="Proteomes" id="UP000019678"/>
    </source>
</evidence>
<sequence>MPCRKEILEALKEAFDRWQSDRRVGCYTTGYGDRLTPGEEEATMSDFEGAASEFGSEVTSKLGPAYLVRIARSSSGADHNEWSILIERFGDSRPSLNFHMRIK</sequence>
<reference evidence="1 2" key="1">
    <citation type="submission" date="2013-05" db="EMBL/GenBank/DDBJ databases">
        <title>Genome assembly of Chondromyces apiculatus DSM 436.</title>
        <authorList>
            <person name="Sharma G."/>
            <person name="Khatri I."/>
            <person name="Kaur C."/>
            <person name="Mayilraj S."/>
            <person name="Subramanian S."/>
        </authorList>
    </citation>
    <scope>NUCLEOTIDE SEQUENCE [LARGE SCALE GENOMIC DNA]</scope>
    <source>
        <strain evidence="1 2">DSM 436</strain>
    </source>
</reference>
<gene>
    <name evidence="1" type="ORF">CAP_5479</name>
</gene>